<dbReference type="Gene3D" id="2.130.10.10">
    <property type="entry name" value="YVTN repeat-like/Quinoprotein amine dehydrogenase"/>
    <property type="match status" value="1"/>
</dbReference>
<dbReference type="GO" id="GO:2000234">
    <property type="term" value="P:positive regulation of rRNA processing"/>
    <property type="evidence" value="ECO:0007669"/>
    <property type="project" value="TreeGrafter"/>
</dbReference>
<feature type="region of interest" description="Disordered" evidence="8">
    <location>
        <begin position="682"/>
        <end position="731"/>
    </location>
</feature>
<evidence type="ECO:0000313" key="10">
    <source>
        <dbReference type="Proteomes" id="UP000054279"/>
    </source>
</evidence>
<dbReference type="GO" id="GO:0032040">
    <property type="term" value="C:small-subunit processome"/>
    <property type="evidence" value="ECO:0007669"/>
    <property type="project" value="InterPro"/>
</dbReference>
<dbReference type="GO" id="GO:0003723">
    <property type="term" value="F:RNA binding"/>
    <property type="evidence" value="ECO:0007669"/>
    <property type="project" value="InterPro"/>
</dbReference>
<dbReference type="Pfam" id="PF23869">
    <property type="entry name" value="Beta-prop_WDR75_1st"/>
    <property type="match status" value="1"/>
</dbReference>
<keyword evidence="10" id="KW-1185">Reference proteome</keyword>
<feature type="compositionally biased region" description="Polar residues" evidence="8">
    <location>
        <begin position="686"/>
        <end position="702"/>
    </location>
</feature>
<evidence type="ECO:0000313" key="9">
    <source>
        <dbReference type="EMBL" id="KIJ26465.1"/>
    </source>
</evidence>
<evidence type="ECO:0000256" key="6">
    <source>
        <dbReference type="ARBA" id="ARBA00023163"/>
    </source>
</evidence>
<keyword evidence="5" id="KW-0677">Repeat</keyword>
<feature type="compositionally biased region" description="Basic and acidic residues" evidence="8">
    <location>
        <begin position="32"/>
        <end position="47"/>
    </location>
</feature>
<gene>
    <name evidence="9" type="ORF">M422DRAFT_272448</name>
</gene>
<evidence type="ECO:0000256" key="3">
    <source>
        <dbReference type="ARBA" id="ARBA00022552"/>
    </source>
</evidence>
<evidence type="ECO:0000256" key="2">
    <source>
        <dbReference type="ARBA" id="ARBA00022517"/>
    </source>
</evidence>
<evidence type="ECO:0000256" key="4">
    <source>
        <dbReference type="ARBA" id="ARBA00022574"/>
    </source>
</evidence>
<dbReference type="SMART" id="SM00320">
    <property type="entry name" value="WD40"/>
    <property type="match status" value="2"/>
</dbReference>
<organism evidence="9 10">
    <name type="scientific">Sphaerobolus stellatus (strain SS14)</name>
    <dbReference type="NCBI Taxonomy" id="990650"/>
    <lineage>
        <taxon>Eukaryota</taxon>
        <taxon>Fungi</taxon>
        <taxon>Dikarya</taxon>
        <taxon>Basidiomycota</taxon>
        <taxon>Agaricomycotina</taxon>
        <taxon>Agaricomycetes</taxon>
        <taxon>Phallomycetidae</taxon>
        <taxon>Geastrales</taxon>
        <taxon>Sphaerobolaceae</taxon>
        <taxon>Sphaerobolus</taxon>
    </lineage>
</organism>
<sequence>MFRLVPSLMISTTQAPISNVEEEKAEKKSKKEQKEERRKAKAKEHVLGKAQNATQRAAVKAEGLSEGGIKPWECKSLMDSGASYRSPIFTPDCRKNVLDYDWSSCFNIVVFWLWDWFFVVGCWGGAYRQYYGGDHNSAECLPTLDCIRHRRIDNPCVFTSPRLATSSYRQIMISESELDTSENESSKVYRVSLNQEGHRKASYQIAEGDLEDTENHCYDSFSLRRVLWFIKFVSNEMLACLAFHPTEDCMATGGNIGQIRLWYCLDPALMESASEGLQRRAKTATMPWHAHPVSSLSFSGNGAYLLSGGEEAVFGYSAEFVRAPISTISVTSHQTSDEEYLLVLPDATIVSISSATVRIARNFARAKHDPKFWSSGPAPILFHTLASTKSLNPSRVEKAVISPEGLWLATIDSRGPDCDFEREAYFKTCQWDVPSSTWNLNNRIDRPRGIHKVLFAAAAAVLGVNRRGWQREGMASQDDFRQVERERDLLVAFGSTTVVYEMSTNVQRLTLKIPETRNISDQDQFGGRALYQAPYIKYWHWTAIYPRRYQSGLENRLNRRGDRVTIPEDEGAIIRSNSKDTRPQGHLFQYVSSLDSNKILNVPHYLLPQTLYGPLVEVLVRLRPKGSPSAEEEPEELEDEDAIMGDAETTTATKATRAFSEEEMTLSAYSVTKHLAVPVVKPTPSHKLTNENGGSKAAANSTHPHRNGSNHVSSMPKNGKAHPQVRSVSTTKAIVTQSVDSSPAVVAKKWKKSMG</sequence>
<keyword evidence="2" id="KW-0690">Ribosome biogenesis</keyword>
<dbReference type="GO" id="GO:0006364">
    <property type="term" value="P:rRNA processing"/>
    <property type="evidence" value="ECO:0007669"/>
    <property type="project" value="UniProtKB-KW"/>
</dbReference>
<dbReference type="EMBL" id="KN837368">
    <property type="protein sequence ID" value="KIJ26465.1"/>
    <property type="molecule type" value="Genomic_DNA"/>
</dbReference>
<evidence type="ECO:0000256" key="8">
    <source>
        <dbReference type="SAM" id="MobiDB-lite"/>
    </source>
</evidence>
<dbReference type="InterPro" id="IPR053826">
    <property type="entry name" value="WDR75"/>
</dbReference>
<keyword evidence="7" id="KW-0539">Nucleus</keyword>
<dbReference type="InterPro" id="IPR001680">
    <property type="entry name" value="WD40_rpt"/>
</dbReference>
<dbReference type="GO" id="GO:0045943">
    <property type="term" value="P:positive regulation of transcription by RNA polymerase I"/>
    <property type="evidence" value="ECO:0007669"/>
    <property type="project" value="InterPro"/>
</dbReference>
<dbReference type="HOGENOM" id="CLU_368878_0_0_1"/>
<evidence type="ECO:0000256" key="7">
    <source>
        <dbReference type="ARBA" id="ARBA00023242"/>
    </source>
</evidence>
<name>A0A0C9UMI7_SPHS4</name>
<dbReference type="OrthoDB" id="4096at2759"/>
<keyword evidence="6" id="KW-0804">Transcription</keyword>
<dbReference type="PANTHER" id="PTHR44215:SF1">
    <property type="entry name" value="WD REPEAT-CONTAINING PROTEIN 75"/>
    <property type="match status" value="1"/>
</dbReference>
<proteinExistence type="predicted"/>
<dbReference type="SUPFAM" id="SSF50978">
    <property type="entry name" value="WD40 repeat-like"/>
    <property type="match status" value="1"/>
</dbReference>
<protein>
    <submittedName>
        <fullName evidence="9">Uncharacterized protein</fullName>
    </submittedName>
</protein>
<dbReference type="Proteomes" id="UP000054279">
    <property type="component" value="Unassembled WGS sequence"/>
</dbReference>
<evidence type="ECO:0000256" key="1">
    <source>
        <dbReference type="ARBA" id="ARBA00004604"/>
    </source>
</evidence>
<comment type="subcellular location">
    <subcellularLocation>
        <location evidence="1">Nucleus</location>
        <location evidence="1">Nucleolus</location>
    </subcellularLocation>
</comment>
<dbReference type="PANTHER" id="PTHR44215">
    <property type="entry name" value="WD REPEAT-CONTAINING PROTEIN 75"/>
    <property type="match status" value="1"/>
</dbReference>
<dbReference type="InterPro" id="IPR015943">
    <property type="entry name" value="WD40/YVTN_repeat-like_dom_sf"/>
</dbReference>
<reference evidence="9 10" key="1">
    <citation type="submission" date="2014-06" db="EMBL/GenBank/DDBJ databases">
        <title>Evolutionary Origins and Diversification of the Mycorrhizal Mutualists.</title>
        <authorList>
            <consortium name="DOE Joint Genome Institute"/>
            <consortium name="Mycorrhizal Genomics Consortium"/>
            <person name="Kohler A."/>
            <person name="Kuo A."/>
            <person name="Nagy L.G."/>
            <person name="Floudas D."/>
            <person name="Copeland A."/>
            <person name="Barry K.W."/>
            <person name="Cichocki N."/>
            <person name="Veneault-Fourrey C."/>
            <person name="LaButti K."/>
            <person name="Lindquist E.A."/>
            <person name="Lipzen A."/>
            <person name="Lundell T."/>
            <person name="Morin E."/>
            <person name="Murat C."/>
            <person name="Riley R."/>
            <person name="Ohm R."/>
            <person name="Sun H."/>
            <person name="Tunlid A."/>
            <person name="Henrissat B."/>
            <person name="Grigoriev I.V."/>
            <person name="Hibbett D.S."/>
            <person name="Martin F."/>
        </authorList>
    </citation>
    <scope>NUCLEOTIDE SEQUENCE [LARGE SCALE GENOMIC DNA]</scope>
    <source>
        <strain evidence="9 10">SS14</strain>
    </source>
</reference>
<dbReference type="AlphaFoldDB" id="A0A0C9UMI7"/>
<accession>A0A0C9UMI7</accession>
<keyword evidence="3" id="KW-0698">rRNA processing</keyword>
<evidence type="ECO:0000256" key="5">
    <source>
        <dbReference type="ARBA" id="ARBA00022737"/>
    </source>
</evidence>
<keyword evidence="4" id="KW-0853">WD repeat</keyword>
<dbReference type="InterPro" id="IPR036322">
    <property type="entry name" value="WD40_repeat_dom_sf"/>
</dbReference>
<feature type="region of interest" description="Disordered" evidence="8">
    <location>
        <begin position="16"/>
        <end position="51"/>
    </location>
</feature>